<organism evidence="2 3">
    <name type="scientific">Trichodelitschia bisporula</name>
    <dbReference type="NCBI Taxonomy" id="703511"/>
    <lineage>
        <taxon>Eukaryota</taxon>
        <taxon>Fungi</taxon>
        <taxon>Dikarya</taxon>
        <taxon>Ascomycota</taxon>
        <taxon>Pezizomycotina</taxon>
        <taxon>Dothideomycetes</taxon>
        <taxon>Dothideomycetes incertae sedis</taxon>
        <taxon>Phaeotrichales</taxon>
        <taxon>Phaeotrichaceae</taxon>
        <taxon>Trichodelitschia</taxon>
    </lineage>
</organism>
<gene>
    <name evidence="2" type="ORF">EJ06DRAFT_467162</name>
</gene>
<reference evidence="2" key="1">
    <citation type="journal article" date="2020" name="Stud. Mycol.">
        <title>101 Dothideomycetes genomes: a test case for predicting lifestyles and emergence of pathogens.</title>
        <authorList>
            <person name="Haridas S."/>
            <person name="Albert R."/>
            <person name="Binder M."/>
            <person name="Bloem J."/>
            <person name="Labutti K."/>
            <person name="Salamov A."/>
            <person name="Andreopoulos B."/>
            <person name="Baker S."/>
            <person name="Barry K."/>
            <person name="Bills G."/>
            <person name="Bluhm B."/>
            <person name="Cannon C."/>
            <person name="Castanera R."/>
            <person name="Culley D."/>
            <person name="Daum C."/>
            <person name="Ezra D."/>
            <person name="Gonzalez J."/>
            <person name="Henrissat B."/>
            <person name="Kuo A."/>
            <person name="Liang C."/>
            <person name="Lipzen A."/>
            <person name="Lutzoni F."/>
            <person name="Magnuson J."/>
            <person name="Mondo S."/>
            <person name="Nolan M."/>
            <person name="Ohm R."/>
            <person name="Pangilinan J."/>
            <person name="Park H.-J."/>
            <person name="Ramirez L."/>
            <person name="Alfaro M."/>
            <person name="Sun H."/>
            <person name="Tritt A."/>
            <person name="Yoshinaga Y."/>
            <person name="Zwiers L.-H."/>
            <person name="Turgeon B."/>
            <person name="Goodwin S."/>
            <person name="Spatafora J."/>
            <person name="Crous P."/>
            <person name="Grigoriev I."/>
        </authorList>
    </citation>
    <scope>NUCLEOTIDE SEQUENCE</scope>
    <source>
        <strain evidence="2">CBS 262.69</strain>
    </source>
</reference>
<dbReference type="InterPro" id="IPR011990">
    <property type="entry name" value="TPR-like_helical_dom_sf"/>
</dbReference>
<dbReference type="OrthoDB" id="2017974at2759"/>
<sequence length="518" mass="59146">RQPESRTISPEQLATEVKSIYQGLTMVESKCRHVDKAQVAALNDGAPLEDIHFQALLALHRTLLHEHHDFFLASQHPMATPALRKLAQKYTMTARMWKHGIHSFLELLRYRLPESLEYMLAFIYTAYQMMCLLLETVPSYDETWIECLGDLARYRMAIEDECMQTREIWAGVARSWYTKAADRSPTVGRLFHRLAILARPFAVQQLHLYSLSLTSVIPFLSTRDSIQSLLDPMLARNDATPMGIPENDVEFITAITIVFKRQKLDAFHHHADKFLKSLDSSCQGMGQKWRDHGSFIAFTLVASLFDFGFDNPLRRLYHWGNLKRISEQNKPHAEDDTQGNPPAPTAWEPLQPLPPQDPETAKVSEYELFLTTHTFAVVLSRRCDRNCLPFVHVLCCFLYSLTSVPRTEFSIAYTSSANRILEAQPWSALCDYANALDKSEREDASYQGPDFVRPEGGNGPLPEDFKLRGQIYAAHGYYPGDWFEGKGMGVDDDECLIERASTSIIRAGRVLWLMHRLA</sequence>
<dbReference type="GO" id="GO:0000184">
    <property type="term" value="P:nuclear-transcribed mRNA catabolic process, nonsense-mediated decay"/>
    <property type="evidence" value="ECO:0007669"/>
    <property type="project" value="TreeGrafter"/>
</dbReference>
<dbReference type="AlphaFoldDB" id="A0A6G1HXK2"/>
<dbReference type="InterPro" id="IPR045153">
    <property type="entry name" value="Est1/Ebs1-like"/>
</dbReference>
<dbReference type="FunFam" id="1.25.40.10:FF:000202">
    <property type="entry name" value="Unplaced genomic scaffold supercont1.7, whole genome shotgun sequence"/>
    <property type="match status" value="1"/>
</dbReference>
<dbReference type="Gene3D" id="1.25.40.10">
    <property type="entry name" value="Tetratricopeptide repeat domain"/>
    <property type="match status" value="1"/>
</dbReference>
<proteinExistence type="predicted"/>
<dbReference type="Proteomes" id="UP000799640">
    <property type="component" value="Unassembled WGS sequence"/>
</dbReference>
<keyword evidence="3" id="KW-1185">Reference proteome</keyword>
<evidence type="ECO:0008006" key="4">
    <source>
        <dbReference type="Google" id="ProtNLM"/>
    </source>
</evidence>
<protein>
    <recommendedName>
        <fullName evidence="4">DNA/RNA-binding domain-containing protein</fullName>
    </recommendedName>
</protein>
<feature type="non-terminal residue" evidence="2">
    <location>
        <position position="518"/>
    </location>
</feature>
<dbReference type="EMBL" id="ML996694">
    <property type="protein sequence ID" value="KAF2400596.1"/>
    <property type="molecule type" value="Genomic_DNA"/>
</dbReference>
<name>A0A6G1HXK2_9PEZI</name>
<dbReference type="GO" id="GO:0005697">
    <property type="term" value="C:telomerase holoenzyme complex"/>
    <property type="evidence" value="ECO:0007669"/>
    <property type="project" value="TreeGrafter"/>
</dbReference>
<accession>A0A6G1HXK2</accession>
<dbReference type="PANTHER" id="PTHR15696:SF0">
    <property type="entry name" value="TELOMERASE-BINDING PROTEIN EST1A"/>
    <property type="match status" value="1"/>
</dbReference>
<feature type="region of interest" description="Disordered" evidence="1">
    <location>
        <begin position="329"/>
        <end position="359"/>
    </location>
</feature>
<evidence type="ECO:0000313" key="2">
    <source>
        <dbReference type="EMBL" id="KAF2400596.1"/>
    </source>
</evidence>
<dbReference type="GO" id="GO:0042162">
    <property type="term" value="F:telomeric DNA binding"/>
    <property type="evidence" value="ECO:0007669"/>
    <property type="project" value="TreeGrafter"/>
</dbReference>
<evidence type="ECO:0000313" key="3">
    <source>
        <dbReference type="Proteomes" id="UP000799640"/>
    </source>
</evidence>
<dbReference type="SUPFAM" id="SSF48452">
    <property type="entry name" value="TPR-like"/>
    <property type="match status" value="1"/>
</dbReference>
<evidence type="ECO:0000256" key="1">
    <source>
        <dbReference type="SAM" id="MobiDB-lite"/>
    </source>
</evidence>
<dbReference type="PANTHER" id="PTHR15696">
    <property type="entry name" value="SMG-7 SUPPRESSOR WITH MORPHOLOGICAL EFFECT ON GENITALIA PROTEIN 7"/>
    <property type="match status" value="1"/>
</dbReference>
<feature type="non-terminal residue" evidence="2">
    <location>
        <position position="1"/>
    </location>
</feature>
<dbReference type="GO" id="GO:0070034">
    <property type="term" value="F:telomerase RNA binding"/>
    <property type="evidence" value="ECO:0007669"/>
    <property type="project" value="TreeGrafter"/>
</dbReference>